<dbReference type="EMBL" id="CP159289">
    <property type="protein sequence ID" value="XCH24886.1"/>
    <property type="molecule type" value="Genomic_DNA"/>
</dbReference>
<reference evidence="1" key="1">
    <citation type="submission" date="2024-06" db="EMBL/GenBank/DDBJ databases">
        <title>Sequencing and assembly of the genome of Dyadobacter sp. strain 676, a symbiont of Cyamopsis tetragonoloba.</title>
        <authorList>
            <person name="Guro P."/>
            <person name="Sazanova A."/>
            <person name="Kuznetsova I."/>
            <person name="Belimov A."/>
            <person name="Safronova V."/>
        </authorList>
    </citation>
    <scope>NUCLEOTIDE SEQUENCE</scope>
    <source>
        <strain evidence="1">676</strain>
    </source>
</reference>
<dbReference type="SUPFAM" id="SSF54001">
    <property type="entry name" value="Cysteine proteinases"/>
    <property type="match status" value="1"/>
</dbReference>
<gene>
    <name evidence="1" type="ORF">ABV298_00185</name>
</gene>
<dbReference type="InterPro" id="IPR038765">
    <property type="entry name" value="Papain-like_cys_pep_sf"/>
</dbReference>
<dbReference type="AlphaFoldDB" id="A0AAU8FJX2"/>
<sequence>MQKIYQLRTGDILICRPDSLPFIQHFGVVVHEGRETYVYHIVPDRDVCRDTAKEFLATRKLLEIRQTSATRRHILNRYRQVAGRKYNVLDFNCVHFAEYLTAYITSQRF</sequence>
<dbReference type="Gene3D" id="3.90.1720.10">
    <property type="entry name" value="endopeptidase domain like (from Nostoc punctiforme)"/>
    <property type="match status" value="1"/>
</dbReference>
<name>A0AAU8FJX2_9BACT</name>
<organism evidence="1">
    <name type="scientific">Dyadobacter sp. 676</name>
    <dbReference type="NCBI Taxonomy" id="3088362"/>
    <lineage>
        <taxon>Bacteria</taxon>
        <taxon>Pseudomonadati</taxon>
        <taxon>Bacteroidota</taxon>
        <taxon>Cytophagia</taxon>
        <taxon>Cytophagales</taxon>
        <taxon>Spirosomataceae</taxon>
        <taxon>Dyadobacter</taxon>
    </lineage>
</organism>
<evidence type="ECO:0008006" key="2">
    <source>
        <dbReference type="Google" id="ProtNLM"/>
    </source>
</evidence>
<accession>A0AAU8FJX2</accession>
<evidence type="ECO:0000313" key="1">
    <source>
        <dbReference type="EMBL" id="XCH24886.1"/>
    </source>
</evidence>
<protein>
    <recommendedName>
        <fullName evidence="2">Lecithin retinol acyltransferase family protein</fullName>
    </recommendedName>
</protein>
<proteinExistence type="predicted"/>
<dbReference type="RefSeq" id="WP_353720193.1">
    <property type="nucleotide sequence ID" value="NZ_CP159289.1"/>
</dbReference>